<keyword evidence="4" id="KW-0539">Nucleus</keyword>
<feature type="region of interest" description="Disordered" evidence="5">
    <location>
        <begin position="624"/>
        <end position="645"/>
    </location>
</feature>
<evidence type="ECO:0000313" key="8">
    <source>
        <dbReference type="Proteomes" id="UP000242814"/>
    </source>
</evidence>
<evidence type="ECO:0000256" key="5">
    <source>
        <dbReference type="SAM" id="MobiDB-lite"/>
    </source>
</evidence>
<dbReference type="Pfam" id="PF08167">
    <property type="entry name" value="RIX1"/>
    <property type="match status" value="1"/>
</dbReference>
<protein>
    <recommendedName>
        <fullName evidence="3">Pre-rRNA-processing protein RIX1</fullName>
    </recommendedName>
</protein>
<feature type="compositionally biased region" description="Acidic residues" evidence="5">
    <location>
        <begin position="769"/>
        <end position="779"/>
    </location>
</feature>
<feature type="compositionally biased region" description="Polar residues" evidence="5">
    <location>
        <begin position="628"/>
        <end position="639"/>
    </location>
</feature>
<dbReference type="PANTHER" id="PTHR34105">
    <property type="entry name" value="PROLINE-, GLUTAMIC ACID- AND LEUCINE-RICH PROTEIN 1"/>
    <property type="match status" value="1"/>
</dbReference>
<dbReference type="InterPro" id="IPR012583">
    <property type="entry name" value="RIX1_N"/>
</dbReference>
<evidence type="ECO:0000256" key="3">
    <source>
        <dbReference type="ARBA" id="ARBA00021502"/>
    </source>
</evidence>
<accession>A0A1D2J9T2</accession>
<sequence>MASIICLRAATHRLLTTPVKELPSIAIYLATAFADCGSILSTPQTKKKRLGEFDTSLLVQKVKARITSLLQDKTVEGRWTAVVLVKAVIEAGQWEILQGCEAWVRALLAILGRPDPLSTKKLCLITLTRIFQLAYPYQTLVREITTPSLPTFITSCLNLVSVKLAGVQTRQLKKNTPLLETVLHAFVELLPRHPTIFRPFSSQIHGLTLSLIGSFARPDSLSDSNVSLAKQLFIALHQCAPKNTGGEEWLKACRSTISSIHQTSDHFFRGVVEQWESVDASLRQSSRPRNYDLPVGDDGPDALGLPGWHGIYAGGERLESLLKLLVGFVSMPTNSTVSMPIGSILDLSNRLLSVTYPSFDGEDSSQGGTELNPEITREEKEGLWAELPKLHIATMNLLRVIVERFGLGSVAIAQSCLDQTLWMFEVESSNVNVRRIAYQVLNAILPIIGPSMTKSGVLSLASLVRCGCQDVLPFTTDRVVGIGQPLSGKAVSKPNPTTGNVDSFLSRNLTTTNCTEHPFPNLKAAAADLLTRFLSFVPTEHIPPSLRAEIDRTAIVTNNESFMMASVLNPVTMTSSRHKTPSIMPFLARSHPDRAGVEALLRPRMPVLMGAAISGIIDLEDEDEFEPQPTTKFSTSSNVFPEELTRPVNKRVLDDVQMADQQSALSSESQGSTTSQAKRIRVEAMQSFTPPTPAVPEQPTNLSAPVVEELLSVDEQRSVTPSILAKTCQSLTTAPDRVVMRNISSDTMRSETSVAYGADPSAVIGVDAGEGDDGSEDEIPTLNIEPDTDGEDEDV</sequence>
<organism evidence="7 8">
    <name type="scientific">Paracoccidioides brasiliensis</name>
    <dbReference type="NCBI Taxonomy" id="121759"/>
    <lineage>
        <taxon>Eukaryota</taxon>
        <taxon>Fungi</taxon>
        <taxon>Dikarya</taxon>
        <taxon>Ascomycota</taxon>
        <taxon>Pezizomycotina</taxon>
        <taxon>Eurotiomycetes</taxon>
        <taxon>Eurotiomycetidae</taxon>
        <taxon>Onygenales</taxon>
        <taxon>Ajellomycetaceae</taxon>
        <taxon>Paracoccidioides</taxon>
    </lineage>
</organism>
<evidence type="ECO:0000256" key="4">
    <source>
        <dbReference type="ARBA" id="ARBA00023242"/>
    </source>
</evidence>
<dbReference type="Proteomes" id="UP000242814">
    <property type="component" value="Unassembled WGS sequence"/>
</dbReference>
<evidence type="ECO:0000256" key="2">
    <source>
        <dbReference type="ARBA" id="ARBA00010511"/>
    </source>
</evidence>
<dbReference type="InterPro" id="IPR016024">
    <property type="entry name" value="ARM-type_fold"/>
</dbReference>
<gene>
    <name evidence="7" type="ORF">ACO22_05618</name>
</gene>
<dbReference type="GO" id="GO:0005634">
    <property type="term" value="C:nucleus"/>
    <property type="evidence" value="ECO:0007669"/>
    <property type="project" value="UniProtKB-SubCell"/>
</dbReference>
<dbReference type="PANTHER" id="PTHR34105:SF1">
    <property type="entry name" value="PROLINE-, GLUTAMIC ACID- AND LEUCINE-RICH PROTEIN 1"/>
    <property type="match status" value="1"/>
</dbReference>
<comment type="subcellular location">
    <subcellularLocation>
        <location evidence="1">Nucleus</location>
    </subcellularLocation>
</comment>
<comment type="similarity">
    <text evidence="2">Belongs to the RIX1/PELP1 family.</text>
</comment>
<dbReference type="SUPFAM" id="SSF48371">
    <property type="entry name" value="ARM repeat"/>
    <property type="match status" value="1"/>
</dbReference>
<feature type="region of interest" description="Disordered" evidence="5">
    <location>
        <begin position="748"/>
        <end position="795"/>
    </location>
</feature>
<dbReference type="GO" id="GO:0006364">
    <property type="term" value="P:rRNA processing"/>
    <property type="evidence" value="ECO:0007669"/>
    <property type="project" value="TreeGrafter"/>
</dbReference>
<feature type="compositionally biased region" description="Acidic residues" evidence="5">
    <location>
        <begin position="786"/>
        <end position="795"/>
    </location>
</feature>
<evidence type="ECO:0000313" key="7">
    <source>
        <dbReference type="EMBL" id="ODH21790.1"/>
    </source>
</evidence>
<feature type="domain" description="Pre-rRNA-processing protein RIX1 N-terminal" evidence="6">
    <location>
        <begin position="7"/>
        <end position="214"/>
    </location>
</feature>
<dbReference type="VEuPathDB" id="FungiDB:PABG_06729"/>
<evidence type="ECO:0000256" key="1">
    <source>
        <dbReference type="ARBA" id="ARBA00004123"/>
    </source>
</evidence>
<proteinExistence type="inferred from homology"/>
<comment type="caution">
    <text evidence="7">The sequence shown here is derived from an EMBL/GenBank/DDBJ whole genome shotgun (WGS) entry which is preliminary data.</text>
</comment>
<dbReference type="EMBL" id="LZYO01000257">
    <property type="protein sequence ID" value="ODH21790.1"/>
    <property type="molecule type" value="Genomic_DNA"/>
</dbReference>
<name>A0A1D2J9T2_PARBR</name>
<reference evidence="7 8" key="1">
    <citation type="submission" date="2016-06" db="EMBL/GenBank/DDBJ databases">
        <authorList>
            <person name="Kjaerup R.B."/>
            <person name="Dalgaard T.S."/>
            <person name="Juul-Madsen H.R."/>
        </authorList>
    </citation>
    <scope>NUCLEOTIDE SEQUENCE [LARGE SCALE GENOMIC DNA]</scope>
    <source>
        <strain evidence="7 8">Pb300</strain>
    </source>
</reference>
<dbReference type="VEuPathDB" id="FungiDB:PADG_02220"/>
<evidence type="ECO:0000259" key="6">
    <source>
        <dbReference type="Pfam" id="PF08167"/>
    </source>
</evidence>
<dbReference type="AlphaFoldDB" id="A0A1D2J9T2"/>